<dbReference type="AlphaFoldDB" id="A0A5P2C137"/>
<organism evidence="1 2">
    <name type="scientific">Streptomyces venezuelae</name>
    <dbReference type="NCBI Taxonomy" id="54571"/>
    <lineage>
        <taxon>Bacteria</taxon>
        <taxon>Bacillati</taxon>
        <taxon>Actinomycetota</taxon>
        <taxon>Actinomycetes</taxon>
        <taxon>Kitasatosporales</taxon>
        <taxon>Streptomycetaceae</taxon>
        <taxon>Streptomyces</taxon>
    </lineage>
</organism>
<gene>
    <name evidence="1" type="ORF">DEJ48_26670</name>
</gene>
<accession>A0A5P2C137</accession>
<name>A0A5P2C137_STRVZ</name>
<protein>
    <submittedName>
        <fullName evidence="1">Uncharacterized protein</fullName>
    </submittedName>
</protein>
<proteinExistence type="predicted"/>
<reference evidence="1 2" key="1">
    <citation type="submission" date="2018-05" db="EMBL/GenBank/DDBJ databases">
        <title>Streptomyces venezuelae.</title>
        <authorList>
            <person name="Kim W."/>
            <person name="Lee N."/>
            <person name="Cho B.-K."/>
        </authorList>
    </citation>
    <scope>NUCLEOTIDE SEQUENCE [LARGE SCALE GENOMIC DNA]</scope>
    <source>
        <strain evidence="1 2">ATCC 14584</strain>
    </source>
</reference>
<evidence type="ECO:0000313" key="1">
    <source>
        <dbReference type="EMBL" id="QES36505.1"/>
    </source>
</evidence>
<dbReference type="Proteomes" id="UP000322927">
    <property type="component" value="Chromosome"/>
</dbReference>
<evidence type="ECO:0000313" key="2">
    <source>
        <dbReference type="Proteomes" id="UP000322927"/>
    </source>
</evidence>
<dbReference type="EMBL" id="CP029192">
    <property type="protein sequence ID" value="QES36505.1"/>
    <property type="molecule type" value="Genomic_DNA"/>
</dbReference>
<sequence length="108" mass="11493">MFVDLDEPRANSDDAGLVDGGPCIEGSHNFWLSNDLDITTSMASLSAAGCDKAIQTSPANSTFRLRNGLDWCQTTSEGDLALVHVVSTSDDGSLVIEVTTWSTPSQTR</sequence>